<proteinExistence type="predicted"/>
<dbReference type="Proteomes" id="UP000315724">
    <property type="component" value="Chromosome"/>
</dbReference>
<evidence type="ECO:0000313" key="2">
    <source>
        <dbReference type="Proteomes" id="UP000315724"/>
    </source>
</evidence>
<organism evidence="1 2">
    <name type="scientific">Thalassoglobus polymorphus</name>
    <dbReference type="NCBI Taxonomy" id="2527994"/>
    <lineage>
        <taxon>Bacteria</taxon>
        <taxon>Pseudomonadati</taxon>
        <taxon>Planctomycetota</taxon>
        <taxon>Planctomycetia</taxon>
        <taxon>Planctomycetales</taxon>
        <taxon>Planctomycetaceae</taxon>
        <taxon>Thalassoglobus</taxon>
    </lineage>
</organism>
<reference evidence="1 2" key="1">
    <citation type="submission" date="2019-02" db="EMBL/GenBank/DDBJ databases">
        <title>Deep-cultivation of Planctomycetes and their phenomic and genomic characterization uncovers novel biology.</title>
        <authorList>
            <person name="Wiegand S."/>
            <person name="Jogler M."/>
            <person name="Boedeker C."/>
            <person name="Pinto D."/>
            <person name="Vollmers J."/>
            <person name="Rivas-Marin E."/>
            <person name="Kohn T."/>
            <person name="Peeters S.H."/>
            <person name="Heuer A."/>
            <person name="Rast P."/>
            <person name="Oberbeckmann S."/>
            <person name="Bunk B."/>
            <person name="Jeske O."/>
            <person name="Meyerdierks A."/>
            <person name="Storesund J.E."/>
            <person name="Kallscheuer N."/>
            <person name="Luecker S."/>
            <person name="Lage O.M."/>
            <person name="Pohl T."/>
            <person name="Merkel B.J."/>
            <person name="Hornburger P."/>
            <person name="Mueller R.-W."/>
            <person name="Bruemmer F."/>
            <person name="Labrenz M."/>
            <person name="Spormann A.M."/>
            <person name="Op den Camp H."/>
            <person name="Overmann J."/>
            <person name="Amann R."/>
            <person name="Jetten M.S.M."/>
            <person name="Mascher T."/>
            <person name="Medema M.H."/>
            <person name="Devos D.P."/>
            <person name="Kaster A.-K."/>
            <person name="Ovreas L."/>
            <person name="Rohde M."/>
            <person name="Galperin M.Y."/>
            <person name="Jogler C."/>
        </authorList>
    </citation>
    <scope>NUCLEOTIDE SEQUENCE [LARGE SCALE GENOMIC DNA]</scope>
    <source>
        <strain evidence="1 2">Mal48</strain>
    </source>
</reference>
<keyword evidence="2" id="KW-1185">Reference proteome</keyword>
<accession>A0A517QUI2</accession>
<evidence type="ECO:0000313" key="1">
    <source>
        <dbReference type="EMBL" id="QDT35263.1"/>
    </source>
</evidence>
<protein>
    <submittedName>
        <fullName evidence="1">Uncharacterized protein</fullName>
    </submittedName>
</protein>
<gene>
    <name evidence="1" type="ORF">Mal48_45390</name>
</gene>
<sequence length="60" mass="6306">MESKRMNHSRTNAMKSGAMKPGAAIPVALELGDRTEFCGTGACGAYLCDTGFSDNCCICL</sequence>
<dbReference type="AlphaFoldDB" id="A0A517QUI2"/>
<dbReference type="KEGG" id="tpol:Mal48_45390"/>
<name>A0A517QUI2_9PLAN</name>
<dbReference type="EMBL" id="CP036267">
    <property type="protein sequence ID" value="QDT35263.1"/>
    <property type="molecule type" value="Genomic_DNA"/>
</dbReference>